<comment type="caution">
    <text evidence="2">The sequence shown here is derived from an EMBL/GenBank/DDBJ whole genome shotgun (WGS) entry which is preliminary data.</text>
</comment>
<dbReference type="RefSeq" id="WP_229981182.1">
    <property type="nucleotide sequence ID" value="NZ_JAJJPB010000004.1"/>
</dbReference>
<feature type="domain" description="Helix-turn-helix" evidence="1">
    <location>
        <begin position="30"/>
        <end position="65"/>
    </location>
</feature>
<sequence length="70" mass="8560">MQDYKIVSSEPDPAKIMTVRQFYESTPFGLEKIYQLCHRKDFPSLKVGKRYYILRDRVMEWFEQHTNEQI</sequence>
<evidence type="ECO:0000313" key="2">
    <source>
        <dbReference type="EMBL" id="MCC9294382.1"/>
    </source>
</evidence>
<accession>A0ABS8N3K5</accession>
<proteinExistence type="predicted"/>
<organism evidence="2 3">
    <name type="scientific">Clostridium aromativorans</name>
    <dbReference type="NCBI Taxonomy" id="2836848"/>
    <lineage>
        <taxon>Bacteria</taxon>
        <taxon>Bacillati</taxon>
        <taxon>Bacillota</taxon>
        <taxon>Clostridia</taxon>
        <taxon>Eubacteriales</taxon>
        <taxon>Clostridiaceae</taxon>
        <taxon>Clostridium</taxon>
    </lineage>
</organism>
<reference evidence="2" key="1">
    <citation type="submission" date="2021-11" db="EMBL/GenBank/DDBJ databases">
        <authorList>
            <person name="Qingchun L."/>
            <person name="Dong Z."/>
            <person name="Zongwei Q."/>
            <person name="Jia Z."/>
            <person name="Duotao L."/>
        </authorList>
    </citation>
    <scope>NUCLEOTIDE SEQUENCE</scope>
    <source>
        <strain evidence="2">WLY-B-L2</strain>
    </source>
</reference>
<protein>
    <submittedName>
        <fullName evidence="2">Helix-turn-helix domain-containing protein</fullName>
    </submittedName>
</protein>
<dbReference type="EMBL" id="JAJJPB010000004">
    <property type="protein sequence ID" value="MCC9294382.1"/>
    <property type="molecule type" value="Genomic_DNA"/>
</dbReference>
<evidence type="ECO:0000313" key="3">
    <source>
        <dbReference type="Proteomes" id="UP001165422"/>
    </source>
</evidence>
<dbReference type="Proteomes" id="UP001165422">
    <property type="component" value="Unassembled WGS sequence"/>
</dbReference>
<dbReference type="Pfam" id="PF12728">
    <property type="entry name" value="HTH_17"/>
    <property type="match status" value="1"/>
</dbReference>
<name>A0ABS8N3K5_9CLOT</name>
<keyword evidence="3" id="KW-1185">Reference proteome</keyword>
<gene>
    <name evidence="2" type="ORF">LN736_05770</name>
</gene>
<dbReference type="InterPro" id="IPR041657">
    <property type="entry name" value="HTH_17"/>
</dbReference>
<evidence type="ECO:0000259" key="1">
    <source>
        <dbReference type="Pfam" id="PF12728"/>
    </source>
</evidence>